<dbReference type="PROSITE" id="PS50893">
    <property type="entry name" value="ABC_TRANSPORTER_2"/>
    <property type="match status" value="1"/>
</dbReference>
<keyword evidence="6" id="KW-1185">Reference proteome</keyword>
<evidence type="ECO:0000313" key="6">
    <source>
        <dbReference type="Proteomes" id="UP001562065"/>
    </source>
</evidence>
<gene>
    <name evidence="5" type="ORF">AB5I84_09040</name>
</gene>
<evidence type="ECO:0000313" key="5">
    <source>
        <dbReference type="EMBL" id="MEY1662290.1"/>
    </source>
</evidence>
<dbReference type="SMART" id="SM00382">
    <property type="entry name" value="AAA"/>
    <property type="match status" value="1"/>
</dbReference>
<dbReference type="Proteomes" id="UP001562065">
    <property type="component" value="Unassembled WGS sequence"/>
</dbReference>
<accession>A0ABV4AI20</accession>
<dbReference type="Pfam" id="PF00005">
    <property type="entry name" value="ABC_tran"/>
    <property type="match status" value="1"/>
</dbReference>
<dbReference type="GO" id="GO:0005524">
    <property type="term" value="F:ATP binding"/>
    <property type="evidence" value="ECO:0007669"/>
    <property type="project" value="UniProtKB-KW"/>
</dbReference>
<evidence type="ECO:0000259" key="4">
    <source>
        <dbReference type="PROSITE" id="PS50893"/>
    </source>
</evidence>
<dbReference type="EMBL" id="JBGCUO010000001">
    <property type="protein sequence ID" value="MEY1662290.1"/>
    <property type="molecule type" value="Genomic_DNA"/>
</dbReference>
<proteinExistence type="predicted"/>
<keyword evidence="1" id="KW-0813">Transport</keyword>
<dbReference type="Gene3D" id="3.40.50.300">
    <property type="entry name" value="P-loop containing nucleotide triphosphate hydrolases"/>
    <property type="match status" value="1"/>
</dbReference>
<dbReference type="InterPro" id="IPR017871">
    <property type="entry name" value="ABC_transporter-like_CS"/>
</dbReference>
<dbReference type="PANTHER" id="PTHR42711:SF15">
    <property type="entry name" value="ABC-TYPE MULTIDRUG TRANSPORT SYSTEM, ATPASE COMPONENT"/>
    <property type="match status" value="1"/>
</dbReference>
<dbReference type="InterPro" id="IPR003593">
    <property type="entry name" value="AAA+_ATPase"/>
</dbReference>
<organism evidence="5 6">
    <name type="scientific">Isoalcanivorax beigongshangi</name>
    <dbReference type="NCBI Taxonomy" id="3238810"/>
    <lineage>
        <taxon>Bacteria</taxon>
        <taxon>Pseudomonadati</taxon>
        <taxon>Pseudomonadota</taxon>
        <taxon>Gammaproteobacteria</taxon>
        <taxon>Oceanospirillales</taxon>
        <taxon>Alcanivoracaceae</taxon>
        <taxon>Isoalcanivorax</taxon>
    </lineage>
</organism>
<dbReference type="SUPFAM" id="SSF52540">
    <property type="entry name" value="P-loop containing nucleoside triphosphate hydrolases"/>
    <property type="match status" value="1"/>
</dbReference>
<dbReference type="RefSeq" id="WP_369455526.1">
    <property type="nucleotide sequence ID" value="NZ_JBGCUO010000001.1"/>
</dbReference>
<dbReference type="InterPro" id="IPR027417">
    <property type="entry name" value="P-loop_NTPase"/>
</dbReference>
<protein>
    <submittedName>
        <fullName evidence="5">ABC transporter ATP-binding protein</fullName>
    </submittedName>
</protein>
<dbReference type="InterPro" id="IPR050763">
    <property type="entry name" value="ABC_transporter_ATP-binding"/>
</dbReference>
<feature type="domain" description="ABC transporter" evidence="4">
    <location>
        <begin position="4"/>
        <end position="235"/>
    </location>
</feature>
<name>A0ABV4AI20_9GAMM</name>
<evidence type="ECO:0000256" key="3">
    <source>
        <dbReference type="ARBA" id="ARBA00022840"/>
    </source>
</evidence>
<comment type="caution">
    <text evidence="5">The sequence shown here is derived from an EMBL/GenBank/DDBJ whole genome shotgun (WGS) entry which is preliminary data.</text>
</comment>
<evidence type="ECO:0000256" key="2">
    <source>
        <dbReference type="ARBA" id="ARBA00022741"/>
    </source>
</evidence>
<keyword evidence="3 5" id="KW-0067">ATP-binding</keyword>
<keyword evidence="2" id="KW-0547">Nucleotide-binding</keyword>
<evidence type="ECO:0000256" key="1">
    <source>
        <dbReference type="ARBA" id="ARBA00022448"/>
    </source>
</evidence>
<reference evidence="5 6" key="1">
    <citation type="submission" date="2024-07" db="EMBL/GenBank/DDBJ databases">
        <authorList>
            <person name="Ren Q."/>
        </authorList>
    </citation>
    <scope>NUCLEOTIDE SEQUENCE [LARGE SCALE GENOMIC DNA]</scope>
    <source>
        <strain evidence="5 6">REN37</strain>
    </source>
</reference>
<dbReference type="InterPro" id="IPR003439">
    <property type="entry name" value="ABC_transporter-like_ATP-bd"/>
</dbReference>
<dbReference type="PROSITE" id="PS00211">
    <property type="entry name" value="ABC_TRANSPORTER_1"/>
    <property type="match status" value="1"/>
</dbReference>
<dbReference type="PANTHER" id="PTHR42711">
    <property type="entry name" value="ABC TRANSPORTER ATP-BINDING PROTEIN"/>
    <property type="match status" value="1"/>
</dbReference>
<sequence length="310" mass="34037">MNALTIKGLTKTYGNGFEALKGIDLDVAEGDFFALLGPNGAGKSTTIGIISSLVNKTAGSVEVFGHSLDTARGLAKLSIGVVPQEFNFNQFEKVFDIVVTQAGYYGIPAAKAKQTAERYLRSLGLWDKRDNQARELSGGMKRRLMIARALVHDPQLLILDEPTAGVDIELRRSMWSFLTELNRAGKTIILTTHYLEEAEALCRRIAIIDHGRIVVNTDMKSLLSRLQTESLVLDLAEPCSAVPPLDGVAFTLLDTRTLEADVARTLPLNQLFAHLSAAGIEVMSLRNKSNRLEELFLRLVERNLEGETLS</sequence>